<sequence length="467" mass="53004">MVSIQKVIYGGLLNLPSNIWRTVANPDLAATEQYNLNKYLYGNGPYIQFSGFGIDPSIPDNCTLEQVQLYMRHGERFPGLSGGLGYEAVVNKLQAYNQSIEGPLSFLNDYEWFVPDQALYEYETTPANSKGPYNGQDTGIRAGSSFRSKYNELYDDSKPLPVFSAASQRVWQTSKFFAQGFLGENYTDDNVDINVISENSTQGFNTLTPRWGCLNFDPKDNVTYYSAYPNDFQKRIVERLTESNPGLNLTVSDIPTLFDICGYETSAMGFSQFCSLFTQDEFVEYSYVKDLMFYYYEGPGNVHSKDVGWVQLNASLALLKDDTNENKIWLSFSHDTDLELYHSAIGLFDTIKPMPNTHMVFQDAYHHIDSIPMAARLVTEKFKYEADGESYIRYIVNDAVTPIPGCSDGPGFSCKLSDFEDYVADRFDGFDLEDRCAPNATLPQDLTFYWDYEGNKDYKFVPPRIVA</sequence>
<accession>A0ACA9Y1Y4</accession>
<dbReference type="Proteomes" id="UP001152531">
    <property type="component" value="Unassembled WGS sequence"/>
</dbReference>
<evidence type="ECO:0000313" key="2">
    <source>
        <dbReference type="Proteomes" id="UP001152531"/>
    </source>
</evidence>
<dbReference type="EMBL" id="CALSDN010000001">
    <property type="protein sequence ID" value="CAH6718786.1"/>
    <property type="molecule type" value="Genomic_DNA"/>
</dbReference>
<comment type="caution">
    <text evidence="1">The sequence shown here is derived from an EMBL/GenBank/DDBJ whole genome shotgun (WGS) entry which is preliminary data.</text>
</comment>
<name>A0ACA9Y1Y4_9ASCO</name>
<proteinExistence type="predicted"/>
<organism evidence="1 2">
    <name type="scientific">[Candida] jaroonii</name>
    <dbReference type="NCBI Taxonomy" id="467808"/>
    <lineage>
        <taxon>Eukaryota</taxon>
        <taxon>Fungi</taxon>
        <taxon>Dikarya</taxon>
        <taxon>Ascomycota</taxon>
        <taxon>Saccharomycotina</taxon>
        <taxon>Pichiomycetes</taxon>
        <taxon>Debaryomycetaceae</taxon>
        <taxon>Yamadazyma</taxon>
    </lineage>
</organism>
<gene>
    <name evidence="1" type="ORF">CLIB1444_01S14488</name>
</gene>
<protein>
    <submittedName>
        <fullName evidence="1">Acid phosphatase Pho11p</fullName>
    </submittedName>
</protein>
<evidence type="ECO:0000313" key="1">
    <source>
        <dbReference type="EMBL" id="CAH6718786.1"/>
    </source>
</evidence>
<reference evidence="1" key="1">
    <citation type="submission" date="2022-06" db="EMBL/GenBank/DDBJ databases">
        <authorList>
            <person name="Legras J.-L."/>
            <person name="Devillers H."/>
            <person name="Grondin C."/>
        </authorList>
    </citation>
    <scope>NUCLEOTIDE SEQUENCE</scope>
    <source>
        <strain evidence="1">CLIB 1444</strain>
    </source>
</reference>
<keyword evidence="2" id="KW-1185">Reference proteome</keyword>